<protein>
    <submittedName>
        <fullName evidence="2">Uncharacterized protein</fullName>
    </submittedName>
</protein>
<sequence>MDDIKNNAVPQMDDADDTLSFCDFSLYNDDYDNYSPSPRQYPDTRKASSSSSSTRISNLTLPQWAPSSTPSSSAAKRSPTMPPKTQSSPNWSRGTHEMASSSSKPTPLRGPTVSDQPSIWPYPRRSSPAHRPPGAAGTRAASPASIRWF</sequence>
<comment type="caution">
    <text evidence="2">The sequence shown here is derived from an EMBL/GenBank/DDBJ whole genome shotgun (WGS) entry which is preliminary data.</text>
</comment>
<name>A0A314XXX2_PRUYE</name>
<reference evidence="2 3" key="1">
    <citation type="submission" date="2018-02" db="EMBL/GenBank/DDBJ databases">
        <title>Draft genome of wild Prunus yedoensis var. nudiflora.</title>
        <authorList>
            <person name="Baek S."/>
            <person name="Kim J.-H."/>
            <person name="Choi K."/>
            <person name="Kim G.-B."/>
            <person name="Cho A."/>
            <person name="Jang H."/>
            <person name="Shin C.-H."/>
            <person name="Yu H.-J."/>
            <person name="Mun J.-H."/>
        </authorList>
    </citation>
    <scope>NUCLEOTIDE SEQUENCE [LARGE SCALE GENOMIC DNA]</scope>
    <source>
        <strain evidence="3">cv. Jeju island</strain>
        <tissue evidence="2">Leaf</tissue>
    </source>
</reference>
<feature type="compositionally biased region" description="Polar residues" evidence="1">
    <location>
        <begin position="83"/>
        <end position="105"/>
    </location>
</feature>
<proteinExistence type="predicted"/>
<evidence type="ECO:0000313" key="3">
    <source>
        <dbReference type="Proteomes" id="UP000250321"/>
    </source>
</evidence>
<dbReference type="Proteomes" id="UP000250321">
    <property type="component" value="Unassembled WGS sequence"/>
</dbReference>
<dbReference type="AlphaFoldDB" id="A0A314XXX2"/>
<evidence type="ECO:0000256" key="1">
    <source>
        <dbReference type="SAM" id="MobiDB-lite"/>
    </source>
</evidence>
<accession>A0A314XXX2</accession>
<dbReference type="EMBL" id="PJQY01001813">
    <property type="protein sequence ID" value="PQP99391.1"/>
    <property type="molecule type" value="Genomic_DNA"/>
</dbReference>
<organism evidence="2 3">
    <name type="scientific">Prunus yedoensis var. nudiflora</name>
    <dbReference type="NCBI Taxonomy" id="2094558"/>
    <lineage>
        <taxon>Eukaryota</taxon>
        <taxon>Viridiplantae</taxon>
        <taxon>Streptophyta</taxon>
        <taxon>Embryophyta</taxon>
        <taxon>Tracheophyta</taxon>
        <taxon>Spermatophyta</taxon>
        <taxon>Magnoliopsida</taxon>
        <taxon>eudicotyledons</taxon>
        <taxon>Gunneridae</taxon>
        <taxon>Pentapetalae</taxon>
        <taxon>rosids</taxon>
        <taxon>fabids</taxon>
        <taxon>Rosales</taxon>
        <taxon>Rosaceae</taxon>
        <taxon>Amygdaloideae</taxon>
        <taxon>Amygdaleae</taxon>
        <taxon>Prunus</taxon>
    </lineage>
</organism>
<keyword evidence="3" id="KW-1185">Reference proteome</keyword>
<feature type="compositionally biased region" description="Low complexity" evidence="1">
    <location>
        <begin position="65"/>
        <end position="79"/>
    </location>
</feature>
<evidence type="ECO:0000313" key="2">
    <source>
        <dbReference type="EMBL" id="PQP99391.1"/>
    </source>
</evidence>
<feature type="region of interest" description="Disordered" evidence="1">
    <location>
        <begin position="32"/>
        <end position="149"/>
    </location>
</feature>
<dbReference type="OrthoDB" id="840976at2759"/>
<gene>
    <name evidence="2" type="ORF">Pyn_11945</name>
</gene>